<protein>
    <submittedName>
        <fullName evidence="1">Uncharacterized protein</fullName>
    </submittedName>
</protein>
<accession>A0A0C9XKV7</accession>
<dbReference type="InterPro" id="IPR051604">
    <property type="entry name" value="Ergot_Alk_Oxidoreductase"/>
</dbReference>
<dbReference type="STRING" id="1095629.A0A0C9XKV7"/>
<dbReference type="HOGENOM" id="CLU_1190076_0_0_1"/>
<dbReference type="OrthoDB" id="419598at2759"/>
<dbReference type="InterPro" id="IPR036291">
    <property type="entry name" value="NAD(P)-bd_dom_sf"/>
</dbReference>
<organism evidence="1 2">
    <name type="scientific">Laccaria amethystina LaAM-08-1</name>
    <dbReference type="NCBI Taxonomy" id="1095629"/>
    <lineage>
        <taxon>Eukaryota</taxon>
        <taxon>Fungi</taxon>
        <taxon>Dikarya</taxon>
        <taxon>Basidiomycota</taxon>
        <taxon>Agaricomycotina</taxon>
        <taxon>Agaricomycetes</taxon>
        <taxon>Agaricomycetidae</taxon>
        <taxon>Agaricales</taxon>
        <taxon>Agaricineae</taxon>
        <taxon>Hydnangiaceae</taxon>
        <taxon>Laccaria</taxon>
    </lineage>
</organism>
<name>A0A0C9XKV7_9AGAR</name>
<reference evidence="2" key="2">
    <citation type="submission" date="2015-01" db="EMBL/GenBank/DDBJ databases">
        <title>Evolutionary Origins and Diversification of the Mycorrhizal Mutualists.</title>
        <authorList>
            <consortium name="DOE Joint Genome Institute"/>
            <consortium name="Mycorrhizal Genomics Consortium"/>
            <person name="Kohler A."/>
            <person name="Kuo A."/>
            <person name="Nagy L.G."/>
            <person name="Floudas D."/>
            <person name="Copeland A."/>
            <person name="Barry K.W."/>
            <person name="Cichocki N."/>
            <person name="Veneault-Fourrey C."/>
            <person name="LaButti K."/>
            <person name="Lindquist E.A."/>
            <person name="Lipzen A."/>
            <person name="Lundell T."/>
            <person name="Morin E."/>
            <person name="Murat C."/>
            <person name="Riley R."/>
            <person name="Ohm R."/>
            <person name="Sun H."/>
            <person name="Tunlid A."/>
            <person name="Henrissat B."/>
            <person name="Grigoriev I.V."/>
            <person name="Hibbett D.S."/>
            <person name="Martin F."/>
        </authorList>
    </citation>
    <scope>NUCLEOTIDE SEQUENCE [LARGE SCALE GENOMIC DNA]</scope>
    <source>
        <strain evidence="2">LaAM-08-1</strain>
    </source>
</reference>
<sequence length="233" mass="26195">MATVNTPIEMSGPYANPTISTISHYPKTILLFPFQSHFPFFNPTIVILIPLFVHQSHSFGLTKCVKQFVVLGASNPERRPSCWIGPQLSRGNWCRLCSFASDLVHGELFLRLCDANLFDDIAKAASDALLNKKSWNADQYILGPKLLSYDEVAALLTQVLGREITYRRLTKDESLFIWTSGACLTVKLAKTLIKMEAEVANGAEVAVFESDNKIVGKKHLREFFETNRELWAI</sequence>
<dbReference type="SUPFAM" id="SSF51735">
    <property type="entry name" value="NAD(P)-binding Rossmann-fold domains"/>
    <property type="match status" value="1"/>
</dbReference>
<dbReference type="PANTHER" id="PTHR43162:SF1">
    <property type="entry name" value="PRESTALK A DIFFERENTIATION PROTEIN A"/>
    <property type="match status" value="1"/>
</dbReference>
<dbReference type="AlphaFoldDB" id="A0A0C9XKV7"/>
<dbReference type="Proteomes" id="UP000054477">
    <property type="component" value="Unassembled WGS sequence"/>
</dbReference>
<keyword evidence="2" id="KW-1185">Reference proteome</keyword>
<dbReference type="Gene3D" id="3.90.25.10">
    <property type="entry name" value="UDP-galactose 4-epimerase, domain 1"/>
    <property type="match status" value="1"/>
</dbReference>
<evidence type="ECO:0000313" key="1">
    <source>
        <dbReference type="EMBL" id="KIK05666.1"/>
    </source>
</evidence>
<evidence type="ECO:0000313" key="2">
    <source>
        <dbReference type="Proteomes" id="UP000054477"/>
    </source>
</evidence>
<reference evidence="1 2" key="1">
    <citation type="submission" date="2014-04" db="EMBL/GenBank/DDBJ databases">
        <authorList>
            <consortium name="DOE Joint Genome Institute"/>
            <person name="Kuo A."/>
            <person name="Kohler A."/>
            <person name="Nagy L.G."/>
            <person name="Floudas D."/>
            <person name="Copeland A."/>
            <person name="Barry K.W."/>
            <person name="Cichocki N."/>
            <person name="Veneault-Fourrey C."/>
            <person name="LaButti K."/>
            <person name="Lindquist E.A."/>
            <person name="Lipzen A."/>
            <person name="Lundell T."/>
            <person name="Morin E."/>
            <person name="Murat C."/>
            <person name="Sun H."/>
            <person name="Tunlid A."/>
            <person name="Henrissat B."/>
            <person name="Grigoriev I.V."/>
            <person name="Hibbett D.S."/>
            <person name="Martin F."/>
            <person name="Nordberg H.P."/>
            <person name="Cantor M.N."/>
            <person name="Hua S.X."/>
        </authorList>
    </citation>
    <scope>NUCLEOTIDE SEQUENCE [LARGE SCALE GENOMIC DNA]</scope>
    <source>
        <strain evidence="1 2">LaAM-08-1</strain>
    </source>
</reference>
<dbReference type="Gene3D" id="3.40.50.720">
    <property type="entry name" value="NAD(P)-binding Rossmann-like Domain"/>
    <property type="match status" value="1"/>
</dbReference>
<proteinExistence type="predicted"/>
<gene>
    <name evidence="1" type="ORF">K443DRAFT_3675</name>
</gene>
<dbReference type="EMBL" id="KN838558">
    <property type="protein sequence ID" value="KIK05666.1"/>
    <property type="molecule type" value="Genomic_DNA"/>
</dbReference>
<dbReference type="PANTHER" id="PTHR43162">
    <property type="match status" value="1"/>
</dbReference>